<dbReference type="GeneID" id="18936897"/>
<dbReference type="OrthoDB" id="10626005at2759"/>
<dbReference type="EMBL" id="GL883095">
    <property type="protein sequence ID" value="EGG10326.1"/>
    <property type="molecule type" value="Genomic_DNA"/>
</dbReference>
<evidence type="ECO:0000313" key="3">
    <source>
        <dbReference type="Proteomes" id="UP000001072"/>
    </source>
</evidence>
<proteinExistence type="predicted"/>
<protein>
    <submittedName>
        <fullName evidence="2">Uncharacterized protein</fullName>
    </submittedName>
</protein>
<dbReference type="AlphaFoldDB" id="F4RBJ7"/>
<sequence length="240" mass="26616">MDPIPDHVDHRLRHHHTRPTFNPNRRSMESFLPTPTSRLSPFRFICSFLSVFLSVKIMKASGYETDESQVPRRRTSRVTTPVQLGPGMIQPSQDSRRALNSLPSSIAPSNASASNAPSSITHSRKRVRSASRSDNDCEIVGGHIVPNKASKSKKTGSQKTTALMTKGKKNSGSTASQTHKPAPCMNLPQDSDNDNARIRKRTKVSQAEKAGEEEEEEYDDICLYFDAPTHGTDNFYSNTC</sequence>
<dbReference type="VEuPathDB" id="FungiDB:MELLADRAFT_94474"/>
<dbReference type="RefSeq" id="XP_007406627.1">
    <property type="nucleotide sequence ID" value="XM_007406565.1"/>
</dbReference>
<organism evidence="3">
    <name type="scientific">Melampsora larici-populina (strain 98AG31 / pathotype 3-4-7)</name>
    <name type="common">Poplar leaf rust fungus</name>
    <dbReference type="NCBI Taxonomy" id="747676"/>
    <lineage>
        <taxon>Eukaryota</taxon>
        <taxon>Fungi</taxon>
        <taxon>Dikarya</taxon>
        <taxon>Basidiomycota</taxon>
        <taxon>Pucciniomycotina</taxon>
        <taxon>Pucciniomycetes</taxon>
        <taxon>Pucciniales</taxon>
        <taxon>Melampsoraceae</taxon>
        <taxon>Melampsora</taxon>
    </lineage>
</organism>
<gene>
    <name evidence="2" type="ORF">MELLADRAFT_94474</name>
</gene>
<name>F4RBJ7_MELLP</name>
<feature type="compositionally biased region" description="Low complexity" evidence="1">
    <location>
        <begin position="98"/>
        <end position="120"/>
    </location>
</feature>
<reference evidence="3" key="1">
    <citation type="journal article" date="2011" name="Proc. Natl. Acad. Sci. U.S.A.">
        <title>Obligate biotrophy features unraveled by the genomic analysis of rust fungi.</title>
        <authorList>
            <person name="Duplessis S."/>
            <person name="Cuomo C.A."/>
            <person name="Lin Y.-C."/>
            <person name="Aerts A."/>
            <person name="Tisserant E."/>
            <person name="Veneault-Fourrey C."/>
            <person name="Joly D.L."/>
            <person name="Hacquard S."/>
            <person name="Amselem J."/>
            <person name="Cantarel B.L."/>
            <person name="Chiu R."/>
            <person name="Coutinho P.M."/>
            <person name="Feau N."/>
            <person name="Field M."/>
            <person name="Frey P."/>
            <person name="Gelhaye E."/>
            <person name="Goldberg J."/>
            <person name="Grabherr M.G."/>
            <person name="Kodira C.D."/>
            <person name="Kohler A."/>
            <person name="Kuees U."/>
            <person name="Lindquist E.A."/>
            <person name="Lucas S.M."/>
            <person name="Mago R."/>
            <person name="Mauceli E."/>
            <person name="Morin E."/>
            <person name="Murat C."/>
            <person name="Pangilinan J.L."/>
            <person name="Park R."/>
            <person name="Pearson M."/>
            <person name="Quesneville H."/>
            <person name="Rouhier N."/>
            <person name="Sakthikumar S."/>
            <person name="Salamov A.A."/>
            <person name="Schmutz J."/>
            <person name="Selles B."/>
            <person name="Shapiro H."/>
            <person name="Tanguay P."/>
            <person name="Tuskan G.A."/>
            <person name="Henrissat B."/>
            <person name="Van de Peer Y."/>
            <person name="Rouze P."/>
            <person name="Ellis J.G."/>
            <person name="Dodds P.N."/>
            <person name="Schein J.E."/>
            <person name="Zhong S."/>
            <person name="Hamelin R.C."/>
            <person name="Grigoriev I.V."/>
            <person name="Szabo L.J."/>
            <person name="Martin F."/>
        </authorList>
    </citation>
    <scope>NUCLEOTIDE SEQUENCE [LARGE SCALE GENOMIC DNA]</scope>
    <source>
        <strain evidence="3">98AG31 / pathotype 3-4-7</strain>
    </source>
</reference>
<dbReference type="InParanoid" id="F4RBJ7"/>
<dbReference type="KEGG" id="mlr:MELLADRAFT_94474"/>
<keyword evidence="3" id="KW-1185">Reference proteome</keyword>
<feature type="compositionally biased region" description="Polar residues" evidence="1">
    <location>
        <begin position="170"/>
        <end position="179"/>
    </location>
</feature>
<dbReference type="HOGENOM" id="CLU_091778_0_0_1"/>
<evidence type="ECO:0000313" key="2">
    <source>
        <dbReference type="EMBL" id="EGG10326.1"/>
    </source>
</evidence>
<evidence type="ECO:0000256" key="1">
    <source>
        <dbReference type="SAM" id="MobiDB-lite"/>
    </source>
</evidence>
<dbReference type="Proteomes" id="UP000001072">
    <property type="component" value="Unassembled WGS sequence"/>
</dbReference>
<feature type="region of interest" description="Disordered" evidence="1">
    <location>
        <begin position="63"/>
        <end position="218"/>
    </location>
</feature>
<accession>F4RBJ7</accession>
<feature type="region of interest" description="Disordered" evidence="1">
    <location>
        <begin position="1"/>
        <end position="29"/>
    </location>
</feature>